<evidence type="ECO:0000256" key="1">
    <source>
        <dbReference type="SAM" id="MobiDB-lite"/>
    </source>
</evidence>
<proteinExistence type="predicted"/>
<dbReference type="Proteomes" id="UP000663870">
    <property type="component" value="Unassembled WGS sequence"/>
</dbReference>
<dbReference type="AlphaFoldDB" id="A0A814JCA5"/>
<name>A0A814JCA5_9BILA</name>
<sequence>MDSKARKRIEELHVLTSEIVKEYHDMKNYKYDYKLYRKYKQLKERNKKLQEKIINQHCSGCKCFIQINENKNEDTNEYIVSVDSKNSTIIENKKKTSSINSKNNSESSSDDENEEMDTNENIPKTTTNDTVIEEEEEEEEEGEYDLNIRLRLYPAICRYLINKSRSGFDYKPSKVTVHSFIVDQIKPQSIDYEKINLRIRNELLEIHQLYMQKLMSTQENKTPTRRSQRQRRSL</sequence>
<feature type="region of interest" description="Disordered" evidence="1">
    <location>
        <begin position="215"/>
        <end position="234"/>
    </location>
</feature>
<accession>A0A814JCA5</accession>
<feature type="compositionally biased region" description="Low complexity" evidence="1">
    <location>
        <begin position="97"/>
        <end position="107"/>
    </location>
</feature>
<reference evidence="3" key="1">
    <citation type="submission" date="2021-02" db="EMBL/GenBank/DDBJ databases">
        <authorList>
            <person name="Nowell W R."/>
        </authorList>
    </citation>
    <scope>NUCLEOTIDE SEQUENCE</scope>
</reference>
<feature type="compositionally biased region" description="Acidic residues" evidence="1">
    <location>
        <begin position="131"/>
        <end position="143"/>
    </location>
</feature>
<evidence type="ECO:0000313" key="2">
    <source>
        <dbReference type="EMBL" id="CAF0973003.1"/>
    </source>
</evidence>
<comment type="caution">
    <text evidence="3">The sequence shown here is derived from an EMBL/GenBank/DDBJ whole genome shotgun (WGS) entry which is preliminary data.</text>
</comment>
<organism evidence="3 4">
    <name type="scientific">Rotaria sordida</name>
    <dbReference type="NCBI Taxonomy" id="392033"/>
    <lineage>
        <taxon>Eukaryota</taxon>
        <taxon>Metazoa</taxon>
        <taxon>Spiralia</taxon>
        <taxon>Gnathifera</taxon>
        <taxon>Rotifera</taxon>
        <taxon>Eurotatoria</taxon>
        <taxon>Bdelloidea</taxon>
        <taxon>Philodinida</taxon>
        <taxon>Philodinidae</taxon>
        <taxon>Rotaria</taxon>
    </lineage>
</organism>
<dbReference type="EMBL" id="CAJNOH010000261">
    <property type="protein sequence ID" value="CAF0973003.1"/>
    <property type="molecule type" value="Genomic_DNA"/>
</dbReference>
<feature type="region of interest" description="Disordered" evidence="1">
    <location>
        <begin position="94"/>
        <end position="143"/>
    </location>
</feature>
<dbReference type="Proteomes" id="UP000663854">
    <property type="component" value="Unassembled WGS sequence"/>
</dbReference>
<evidence type="ECO:0000313" key="3">
    <source>
        <dbReference type="EMBL" id="CAF1037396.1"/>
    </source>
</evidence>
<gene>
    <name evidence="3" type="ORF">JXQ802_LOCUS15967</name>
    <name evidence="2" type="ORF">PYM288_LOCUS13210</name>
</gene>
<feature type="compositionally biased region" description="Acidic residues" evidence="1">
    <location>
        <begin position="108"/>
        <end position="118"/>
    </location>
</feature>
<evidence type="ECO:0000313" key="4">
    <source>
        <dbReference type="Proteomes" id="UP000663870"/>
    </source>
</evidence>
<keyword evidence="4" id="KW-1185">Reference proteome</keyword>
<dbReference type="EMBL" id="CAJNOL010000379">
    <property type="protein sequence ID" value="CAF1037396.1"/>
    <property type="molecule type" value="Genomic_DNA"/>
</dbReference>
<feature type="compositionally biased region" description="Basic residues" evidence="1">
    <location>
        <begin position="223"/>
        <end position="234"/>
    </location>
</feature>
<protein>
    <submittedName>
        <fullName evidence="3">Uncharacterized protein</fullName>
    </submittedName>
</protein>